<reference evidence="3 4" key="1">
    <citation type="journal article" date="2024" name="Int. J. Syst. Evol. Microbiol.">
        <title>Paenibacillus hexagrammi sp. nov., a novel bacterium isolated from the gut content of Hexagrammos agrammus.</title>
        <authorList>
            <person name="Jung H.K."/>
            <person name="Kim D.G."/>
            <person name="Zin H."/>
            <person name="Park J."/>
            <person name="Jung H."/>
            <person name="Kim Y.O."/>
            <person name="Kong H.J."/>
            <person name="Kim J.W."/>
            <person name="Kim Y.S."/>
        </authorList>
    </citation>
    <scope>NUCLEOTIDE SEQUENCE [LARGE SCALE GENOMIC DNA]</scope>
    <source>
        <strain evidence="3 4">YPD9-1</strain>
    </source>
</reference>
<dbReference type="InterPro" id="IPR021136">
    <property type="entry name" value="Flagellar_hook_control-like_C"/>
</dbReference>
<evidence type="ECO:0000313" key="3">
    <source>
        <dbReference type="EMBL" id="UJF35346.1"/>
    </source>
</evidence>
<feature type="region of interest" description="Disordered" evidence="1">
    <location>
        <begin position="420"/>
        <end position="448"/>
    </location>
</feature>
<name>A0ABY3SQ92_9BACL</name>
<feature type="compositionally biased region" description="Low complexity" evidence="1">
    <location>
        <begin position="8"/>
        <end position="26"/>
    </location>
</feature>
<sequence length="480" mass="51496">MDVQMSIAPSTPTTSSGGSASAKTSAQPGTTDAFSQLLGSQLTPSTPTADEAGQANAEDPAMMLASLLQMLQSMIMPMQNAPVVQGDETTGDSLPDTLVQAMNSNPSLAAKLLQDPGMQQWLEQASQLIGAMTDGQSKMGSAPMTKAQLAGSDALEAQNTLLMLASLSKQQPDNPILQYLNQQLQQIMEPILPSVAGEQMTPISESDDVQADSNTLENTDSVPASRHIGQHTQVRRADSKKQVISSQAVDMNIQQQPAKSKLEILAVKNSLSQPMHQVQASTNDQVSQEQPVTTDATDAATPFIHILDAQHGVQSTVPVEKAVPATIHAANFAEDMTEHVMKSMKITLADGISEAKLSLFPKNLGHVDVKLTMHDGQLIAQFATDSAAGKQMLESQLPQLRQALQTQGLQVERLEVTQNQSMSSGMFQDQRQQQSSNQAFRQNKNRSGNYEKDVIEFNQEIASAGQTRGTAYGNSFDVIA</sequence>
<proteinExistence type="predicted"/>
<dbReference type="InterPro" id="IPR052563">
    <property type="entry name" value="FliK"/>
</dbReference>
<evidence type="ECO:0000313" key="4">
    <source>
        <dbReference type="Proteomes" id="UP001649230"/>
    </source>
</evidence>
<dbReference type="EMBL" id="CP090978">
    <property type="protein sequence ID" value="UJF35346.1"/>
    <property type="molecule type" value="Genomic_DNA"/>
</dbReference>
<keyword evidence="3" id="KW-0969">Cilium</keyword>
<feature type="domain" description="Flagellar hook-length control protein-like C-terminal" evidence="2">
    <location>
        <begin position="346"/>
        <end position="422"/>
    </location>
</feature>
<dbReference type="Proteomes" id="UP001649230">
    <property type="component" value="Chromosome"/>
</dbReference>
<evidence type="ECO:0000259" key="2">
    <source>
        <dbReference type="Pfam" id="PF02120"/>
    </source>
</evidence>
<dbReference type="InterPro" id="IPR038610">
    <property type="entry name" value="FliK-like_C_sf"/>
</dbReference>
<feature type="region of interest" description="Disordered" evidence="1">
    <location>
        <begin position="1"/>
        <end position="32"/>
    </location>
</feature>
<feature type="compositionally biased region" description="Low complexity" evidence="1">
    <location>
        <begin position="427"/>
        <end position="442"/>
    </location>
</feature>
<keyword evidence="3" id="KW-0282">Flagellum</keyword>
<feature type="compositionally biased region" description="Polar residues" evidence="1">
    <location>
        <begin position="211"/>
        <end position="222"/>
    </location>
</feature>
<dbReference type="PANTHER" id="PTHR37533:SF2">
    <property type="entry name" value="FLAGELLAR HOOK-LENGTH CONTROL PROTEIN"/>
    <property type="match status" value="1"/>
</dbReference>
<organism evidence="3 4">
    <name type="scientific">Paenibacillus hexagrammi</name>
    <dbReference type="NCBI Taxonomy" id="2908839"/>
    <lineage>
        <taxon>Bacteria</taxon>
        <taxon>Bacillati</taxon>
        <taxon>Bacillota</taxon>
        <taxon>Bacilli</taxon>
        <taxon>Bacillales</taxon>
        <taxon>Paenibacillaceae</taxon>
        <taxon>Paenibacillus</taxon>
    </lineage>
</organism>
<dbReference type="PANTHER" id="PTHR37533">
    <property type="entry name" value="FLAGELLAR HOOK-LENGTH CONTROL PROTEIN"/>
    <property type="match status" value="1"/>
</dbReference>
<keyword evidence="4" id="KW-1185">Reference proteome</keyword>
<gene>
    <name evidence="3" type="ORF">L0M14_09685</name>
</gene>
<dbReference type="Gene3D" id="3.30.750.140">
    <property type="match status" value="1"/>
</dbReference>
<dbReference type="CDD" id="cd17470">
    <property type="entry name" value="T3SS_Flik_C"/>
    <property type="match status" value="1"/>
</dbReference>
<dbReference type="RefSeq" id="WP_235121913.1">
    <property type="nucleotide sequence ID" value="NZ_CP090978.1"/>
</dbReference>
<evidence type="ECO:0000256" key="1">
    <source>
        <dbReference type="SAM" id="MobiDB-lite"/>
    </source>
</evidence>
<feature type="region of interest" description="Disordered" evidence="1">
    <location>
        <begin position="204"/>
        <end position="240"/>
    </location>
</feature>
<protein>
    <submittedName>
        <fullName evidence="3">Flagellar hook-length control protein FliK</fullName>
    </submittedName>
</protein>
<keyword evidence="3" id="KW-0966">Cell projection</keyword>
<dbReference type="Pfam" id="PF02120">
    <property type="entry name" value="Flg_hook"/>
    <property type="match status" value="1"/>
</dbReference>
<accession>A0ABY3SQ92</accession>